<reference evidence="4" key="1">
    <citation type="submission" date="2018-04" db="EMBL/GenBank/DDBJ databases">
        <authorList>
            <person name="Cornet L."/>
        </authorList>
    </citation>
    <scope>NUCLEOTIDE SEQUENCE [LARGE SCALE GENOMIC DNA]</scope>
</reference>
<evidence type="ECO:0000256" key="1">
    <source>
        <dbReference type="SAM" id="MobiDB-lite"/>
    </source>
</evidence>
<feature type="transmembrane region" description="Helical" evidence="2">
    <location>
        <begin position="64"/>
        <end position="86"/>
    </location>
</feature>
<dbReference type="AlphaFoldDB" id="A0A2W4XHP4"/>
<organism evidence="3 4">
    <name type="scientific">Phormidesmis priestleyi</name>
    <dbReference type="NCBI Taxonomy" id="268141"/>
    <lineage>
        <taxon>Bacteria</taxon>
        <taxon>Bacillati</taxon>
        <taxon>Cyanobacteriota</taxon>
        <taxon>Cyanophyceae</taxon>
        <taxon>Leptolyngbyales</taxon>
        <taxon>Leptolyngbyaceae</taxon>
        <taxon>Phormidesmis</taxon>
    </lineage>
</organism>
<evidence type="ECO:0000313" key="3">
    <source>
        <dbReference type="EMBL" id="PZO55547.1"/>
    </source>
</evidence>
<name>A0A2W4XHP4_9CYAN</name>
<sequence>MFKTGQINQSSPALAPVKVPQKETGKSLDRSRVDGLNNSLPTAIILRPNRWRMMTAILARHPRILTGLVLLAIASSTSAFLGYQLFKGALTYHRDNLAILRTLLKMELAQASALPLENDPQQLITRTYSTLEPHLEADGWQWVNRFGSTSTYAKQNQTKQNQQLIVSCSSYSPLYLICNISEIP</sequence>
<accession>A0A2W4XHP4</accession>
<evidence type="ECO:0000313" key="4">
    <source>
        <dbReference type="Proteomes" id="UP000249794"/>
    </source>
</evidence>
<comment type="caution">
    <text evidence="3">The sequence shown here is derived from an EMBL/GenBank/DDBJ whole genome shotgun (WGS) entry which is preliminary data.</text>
</comment>
<feature type="compositionally biased region" description="Basic and acidic residues" evidence="1">
    <location>
        <begin position="20"/>
        <end position="32"/>
    </location>
</feature>
<feature type="compositionally biased region" description="Polar residues" evidence="1">
    <location>
        <begin position="1"/>
        <end position="12"/>
    </location>
</feature>
<gene>
    <name evidence="3" type="ORF">DCF15_10240</name>
</gene>
<keyword evidence="2" id="KW-0812">Transmembrane</keyword>
<proteinExistence type="predicted"/>
<protein>
    <submittedName>
        <fullName evidence="3">Uncharacterized protein</fullName>
    </submittedName>
</protein>
<evidence type="ECO:0000256" key="2">
    <source>
        <dbReference type="SAM" id="Phobius"/>
    </source>
</evidence>
<dbReference type="Proteomes" id="UP000249794">
    <property type="component" value="Unassembled WGS sequence"/>
</dbReference>
<feature type="region of interest" description="Disordered" evidence="1">
    <location>
        <begin position="1"/>
        <end position="32"/>
    </location>
</feature>
<keyword evidence="2" id="KW-0472">Membrane</keyword>
<dbReference type="EMBL" id="QBMP01000091">
    <property type="protein sequence ID" value="PZO55547.1"/>
    <property type="molecule type" value="Genomic_DNA"/>
</dbReference>
<keyword evidence="2" id="KW-1133">Transmembrane helix</keyword>
<reference evidence="3 4" key="2">
    <citation type="submission" date="2018-06" db="EMBL/GenBank/DDBJ databases">
        <title>Metagenomic assembly of (sub)arctic Cyanobacteria and their associated microbiome from non-axenic cultures.</title>
        <authorList>
            <person name="Baurain D."/>
        </authorList>
    </citation>
    <scope>NUCLEOTIDE SEQUENCE [LARGE SCALE GENOMIC DNA]</scope>
    <source>
        <strain evidence="3">ULC027bin1</strain>
    </source>
</reference>